<reference evidence="6 7" key="1">
    <citation type="submission" date="2018-06" db="EMBL/GenBank/DDBJ databases">
        <title>Actinomadura craniellae sp. nov. isolated from marine sponge Craniella sp.</title>
        <authorList>
            <person name="Li L."/>
            <person name="Xu Q.H."/>
            <person name="Lin H.W."/>
            <person name="Lu Y.H."/>
        </authorList>
    </citation>
    <scope>NUCLEOTIDE SEQUENCE [LARGE SCALE GENOMIC DNA]</scope>
    <source>
        <strain evidence="6 7">LHW63021</strain>
    </source>
</reference>
<dbReference type="AlphaFoldDB" id="A0A365GZ53"/>
<keyword evidence="2 5" id="KW-0808">Transferase</keyword>
<organism evidence="6 7">
    <name type="scientific">Actinomadura craniellae</name>
    <dbReference type="NCBI Taxonomy" id="2231787"/>
    <lineage>
        <taxon>Bacteria</taxon>
        <taxon>Bacillati</taxon>
        <taxon>Actinomycetota</taxon>
        <taxon>Actinomycetes</taxon>
        <taxon>Streptosporangiales</taxon>
        <taxon>Thermomonosporaceae</taxon>
        <taxon>Actinomadura</taxon>
    </lineage>
</organism>
<evidence type="ECO:0000256" key="5">
    <source>
        <dbReference type="HAMAP-Rule" id="MF_00299"/>
    </source>
</evidence>
<dbReference type="InterPro" id="IPR022928">
    <property type="entry name" value="RNA_2'-PTrans_KptA"/>
</dbReference>
<dbReference type="Gene3D" id="1.10.10.970">
    <property type="entry name" value="RNA 2'-phosphotransferase, Tpt1/KptA family, N-terminal domain"/>
    <property type="match status" value="1"/>
</dbReference>
<dbReference type="Proteomes" id="UP000251891">
    <property type="component" value="Unassembled WGS sequence"/>
</dbReference>
<comment type="similarity">
    <text evidence="1 5">Belongs to the KptA/TPT1 family.</text>
</comment>
<name>A0A365GZ53_9ACTN</name>
<dbReference type="RefSeq" id="WP_111870915.1">
    <property type="nucleotide sequence ID" value="NZ_QLYX01000015.1"/>
</dbReference>
<keyword evidence="3 5" id="KW-0520">NAD</keyword>
<keyword evidence="7" id="KW-1185">Reference proteome</keyword>
<dbReference type="PANTHER" id="PTHR12684">
    <property type="entry name" value="PUTATIVE PHOSPHOTRANSFERASE"/>
    <property type="match status" value="1"/>
</dbReference>
<evidence type="ECO:0000313" key="6">
    <source>
        <dbReference type="EMBL" id="RAY12048.1"/>
    </source>
</evidence>
<protein>
    <recommendedName>
        <fullName evidence="5">Probable RNA 2'-phosphotransferase</fullName>
        <ecNumber evidence="5">2.7.1.-</ecNumber>
    </recommendedName>
</protein>
<dbReference type="GO" id="GO:0006388">
    <property type="term" value="P:tRNA splicing, via endonucleolytic cleavage and ligation"/>
    <property type="evidence" value="ECO:0007669"/>
    <property type="project" value="UniProtKB-UniRule"/>
</dbReference>
<evidence type="ECO:0000256" key="1">
    <source>
        <dbReference type="ARBA" id="ARBA00009836"/>
    </source>
</evidence>
<gene>
    <name evidence="5" type="primary">kptA</name>
    <name evidence="6" type="ORF">DPM19_27275</name>
</gene>
<dbReference type="GO" id="GO:0003950">
    <property type="term" value="F:NAD+ poly-ADP-ribosyltransferase activity"/>
    <property type="evidence" value="ECO:0007669"/>
    <property type="project" value="InterPro"/>
</dbReference>
<dbReference type="InterPro" id="IPR002745">
    <property type="entry name" value="Ptrans_KptA/Tpt1"/>
</dbReference>
<dbReference type="EMBL" id="QLYX01000015">
    <property type="protein sequence ID" value="RAY12048.1"/>
    <property type="molecule type" value="Genomic_DNA"/>
</dbReference>
<evidence type="ECO:0000256" key="3">
    <source>
        <dbReference type="ARBA" id="ARBA00023027"/>
    </source>
</evidence>
<accession>A0A365GZ53</accession>
<comment type="function">
    <text evidence="4 5">Removes the 2'-phosphate from RNA via an intermediate in which the phosphate is ADP-ribosylated by NAD followed by a presumed transesterification to release the RNA and generate ADP-ribose 1''-2''-cyclic phosphate (APPR&gt;P). May function as an ADP-ribosylase.</text>
</comment>
<dbReference type="EC" id="2.7.1.-" evidence="5"/>
<dbReference type="SUPFAM" id="SSF56399">
    <property type="entry name" value="ADP-ribosylation"/>
    <property type="match status" value="1"/>
</dbReference>
<evidence type="ECO:0000256" key="4">
    <source>
        <dbReference type="ARBA" id="ARBA00025212"/>
    </source>
</evidence>
<proteinExistence type="inferred from homology"/>
<evidence type="ECO:0000256" key="2">
    <source>
        <dbReference type="ARBA" id="ARBA00022679"/>
    </source>
</evidence>
<dbReference type="InterPro" id="IPR042080">
    <property type="entry name" value="RNA_2'-PTrans_N"/>
</dbReference>
<comment type="caution">
    <text evidence="6">The sequence shown here is derived from an EMBL/GenBank/DDBJ whole genome shotgun (WGS) entry which is preliminary data.</text>
</comment>
<dbReference type="HAMAP" id="MF_00299">
    <property type="entry name" value="KptA"/>
    <property type="match status" value="1"/>
</dbReference>
<sequence>MDERRQVTISKYLARHLRHRPERIGITLDEAGWTSVGELLSACARAGFPVTRAELEHVVAADAKGRYALDSAGHRIRANQGHSVPIRLGLPAVVPPDELFHGTVERALPRIRREGLRPMGRHDVHLSIDVETARRVGARRGRPVILGVDAAAAHAAGHEFRVTANGVWLVAAVPPEHLRGPFPEPASPPVEGPR</sequence>
<dbReference type="InterPro" id="IPR042081">
    <property type="entry name" value="RNA_2'-PTrans_C"/>
</dbReference>
<dbReference type="NCBIfam" id="NF002014">
    <property type="entry name" value="PRK00819.1-4"/>
    <property type="match status" value="1"/>
</dbReference>
<evidence type="ECO:0000313" key="7">
    <source>
        <dbReference type="Proteomes" id="UP000251891"/>
    </source>
</evidence>
<dbReference type="Gene3D" id="3.20.170.30">
    <property type="match status" value="1"/>
</dbReference>
<dbReference type="GO" id="GO:0000215">
    <property type="term" value="F:tRNA 2'-phosphotransferase activity"/>
    <property type="evidence" value="ECO:0007669"/>
    <property type="project" value="TreeGrafter"/>
</dbReference>
<dbReference type="Pfam" id="PF01885">
    <property type="entry name" value="PTS_2-RNA"/>
    <property type="match status" value="1"/>
</dbReference>
<dbReference type="PANTHER" id="PTHR12684:SF2">
    <property type="entry name" value="TRNA 2'-PHOSPHOTRANSFERASE 1"/>
    <property type="match status" value="1"/>
</dbReference>
<dbReference type="OrthoDB" id="4537997at2"/>